<evidence type="ECO:0000313" key="2">
    <source>
        <dbReference type="EMBL" id="MED6294426.1"/>
    </source>
</evidence>
<organism evidence="2 3">
    <name type="scientific">Characodon lateralis</name>
    <dbReference type="NCBI Taxonomy" id="208331"/>
    <lineage>
        <taxon>Eukaryota</taxon>
        <taxon>Metazoa</taxon>
        <taxon>Chordata</taxon>
        <taxon>Craniata</taxon>
        <taxon>Vertebrata</taxon>
        <taxon>Euteleostomi</taxon>
        <taxon>Actinopterygii</taxon>
        <taxon>Neopterygii</taxon>
        <taxon>Teleostei</taxon>
        <taxon>Neoteleostei</taxon>
        <taxon>Acanthomorphata</taxon>
        <taxon>Ovalentaria</taxon>
        <taxon>Atherinomorphae</taxon>
        <taxon>Cyprinodontiformes</taxon>
        <taxon>Goodeidae</taxon>
        <taxon>Characodon</taxon>
    </lineage>
</organism>
<proteinExistence type="predicted"/>
<dbReference type="Pfam" id="PF13716">
    <property type="entry name" value="CRAL_TRIO_2"/>
    <property type="match status" value="1"/>
</dbReference>
<sequence length="258" mass="29077">MCEMRWPGFSAAHITEAARKSVRHVSGRIPNLPPNFAGIQQPVQECDPSPPLPSDHVLGSGAVLFPGVFDQHGCPLVIFPVDGQDKLLKLGKAEVVDFINYFHALLNKKQEKQSLVSVVADLRLASVSTTRFITETLLLLEEHKRTVHSVYVIQPKKKNVVKLFLKLLVPSMSCTSSFRNILLKEIPELSNYIDRSQLPSSLGGYFLYCHRSWVSFIKIIVPQYSYNYIRGGGRITEISAEAPVSDRRRLLEHDEEPR</sequence>
<dbReference type="PANTHER" id="PTHR45845:SF3">
    <property type="entry name" value="PURATROPHIN-1-LIKE, ISOFORM A"/>
    <property type="match status" value="1"/>
</dbReference>
<dbReference type="InterPro" id="IPR001251">
    <property type="entry name" value="CRAL-TRIO_dom"/>
</dbReference>
<dbReference type="InterPro" id="IPR036865">
    <property type="entry name" value="CRAL-TRIO_dom_sf"/>
</dbReference>
<name>A0ABU7F4Q1_9TELE</name>
<gene>
    <name evidence="2" type="ORF">CHARACLAT_020975</name>
</gene>
<dbReference type="PANTHER" id="PTHR45845">
    <property type="entry name" value="RHO GUANINE NUCLEOTIDE EXCHANGE FACTOR-RELATED"/>
    <property type="match status" value="1"/>
</dbReference>
<evidence type="ECO:0000313" key="3">
    <source>
        <dbReference type="Proteomes" id="UP001352852"/>
    </source>
</evidence>
<protein>
    <recommendedName>
        <fullName evidence="1">CRAL-TRIO domain-containing protein</fullName>
    </recommendedName>
</protein>
<dbReference type="Proteomes" id="UP001352852">
    <property type="component" value="Unassembled WGS sequence"/>
</dbReference>
<feature type="domain" description="CRAL-TRIO" evidence="1">
    <location>
        <begin position="53"/>
        <end position="210"/>
    </location>
</feature>
<dbReference type="EMBL" id="JAHUTJ010075791">
    <property type="protein sequence ID" value="MED6294426.1"/>
    <property type="molecule type" value="Genomic_DNA"/>
</dbReference>
<keyword evidence="3" id="KW-1185">Reference proteome</keyword>
<accession>A0ABU7F4Q1</accession>
<reference evidence="2 3" key="1">
    <citation type="submission" date="2021-06" db="EMBL/GenBank/DDBJ databases">
        <authorList>
            <person name="Palmer J.M."/>
        </authorList>
    </citation>
    <scope>NUCLEOTIDE SEQUENCE [LARGE SCALE GENOMIC DNA]</scope>
    <source>
        <strain evidence="2 3">CL_MEX2019</strain>
        <tissue evidence="2">Muscle</tissue>
    </source>
</reference>
<dbReference type="SUPFAM" id="SSF52087">
    <property type="entry name" value="CRAL/TRIO domain"/>
    <property type="match status" value="1"/>
</dbReference>
<evidence type="ECO:0000259" key="1">
    <source>
        <dbReference type="PROSITE" id="PS50191"/>
    </source>
</evidence>
<dbReference type="Gene3D" id="3.40.525.10">
    <property type="entry name" value="CRAL-TRIO lipid binding domain"/>
    <property type="match status" value="1"/>
</dbReference>
<dbReference type="PROSITE" id="PS50191">
    <property type="entry name" value="CRAL_TRIO"/>
    <property type="match status" value="1"/>
</dbReference>
<comment type="caution">
    <text evidence="2">The sequence shown here is derived from an EMBL/GenBank/DDBJ whole genome shotgun (WGS) entry which is preliminary data.</text>
</comment>
<dbReference type="InterPro" id="IPR052231">
    <property type="entry name" value="Rho_GEF_signaling-related"/>
</dbReference>